<proteinExistence type="predicted"/>
<reference evidence="2" key="2">
    <citation type="submission" date="2023-06" db="EMBL/GenBank/DDBJ databases">
        <authorList>
            <person name="Swenson N.G."/>
            <person name="Wegrzyn J.L."/>
            <person name="Mcevoy S.L."/>
        </authorList>
    </citation>
    <scope>NUCLEOTIDE SEQUENCE</scope>
    <source>
        <strain evidence="2">NS2018</strain>
        <tissue evidence="2">Leaf</tissue>
    </source>
</reference>
<evidence type="ECO:0000256" key="1">
    <source>
        <dbReference type="SAM" id="MobiDB-lite"/>
    </source>
</evidence>
<feature type="compositionally biased region" description="Low complexity" evidence="1">
    <location>
        <begin position="1"/>
        <end position="13"/>
    </location>
</feature>
<organism evidence="2 3">
    <name type="scientific">Acer saccharum</name>
    <name type="common">Sugar maple</name>
    <dbReference type="NCBI Taxonomy" id="4024"/>
    <lineage>
        <taxon>Eukaryota</taxon>
        <taxon>Viridiplantae</taxon>
        <taxon>Streptophyta</taxon>
        <taxon>Embryophyta</taxon>
        <taxon>Tracheophyta</taxon>
        <taxon>Spermatophyta</taxon>
        <taxon>Magnoliopsida</taxon>
        <taxon>eudicotyledons</taxon>
        <taxon>Gunneridae</taxon>
        <taxon>Pentapetalae</taxon>
        <taxon>rosids</taxon>
        <taxon>malvids</taxon>
        <taxon>Sapindales</taxon>
        <taxon>Sapindaceae</taxon>
        <taxon>Hippocastanoideae</taxon>
        <taxon>Acereae</taxon>
        <taxon>Acer</taxon>
    </lineage>
</organism>
<gene>
    <name evidence="2" type="ORF">LWI29_021419</name>
</gene>
<evidence type="ECO:0000313" key="2">
    <source>
        <dbReference type="EMBL" id="KAK0587353.1"/>
    </source>
</evidence>
<accession>A0AA39VR24</accession>
<dbReference type="Pfam" id="PF03665">
    <property type="entry name" value="UPF0172"/>
    <property type="match status" value="1"/>
</dbReference>
<dbReference type="EMBL" id="JAUESC010000382">
    <property type="protein sequence ID" value="KAK0587353.1"/>
    <property type="molecule type" value="Genomic_DNA"/>
</dbReference>
<keyword evidence="3" id="KW-1185">Reference proteome</keyword>
<feature type="region of interest" description="Disordered" evidence="1">
    <location>
        <begin position="1"/>
        <end position="25"/>
    </location>
</feature>
<reference evidence="2" key="1">
    <citation type="journal article" date="2022" name="Plant J.">
        <title>Strategies of tolerance reflected in two North American maple genomes.</title>
        <authorList>
            <person name="McEvoy S.L."/>
            <person name="Sezen U.U."/>
            <person name="Trouern-Trend A."/>
            <person name="McMahon S.M."/>
            <person name="Schaberg P.G."/>
            <person name="Yang J."/>
            <person name="Wegrzyn J.L."/>
            <person name="Swenson N.G."/>
        </authorList>
    </citation>
    <scope>NUCLEOTIDE SEQUENCE</scope>
    <source>
        <strain evidence="2">NS2018</strain>
    </source>
</reference>
<evidence type="ECO:0000313" key="3">
    <source>
        <dbReference type="Proteomes" id="UP001168877"/>
    </source>
</evidence>
<protein>
    <submittedName>
        <fullName evidence="2">Uncharacterized protein</fullName>
    </submittedName>
</protein>
<dbReference type="AlphaFoldDB" id="A0AA39VR24"/>
<sequence length="125" mass="13989">MTSSTSSPSQPRQLPHHRLTESNSTQAQTSFLHLCICQRFRAATETHLSLREREREREMGGGGGELRYEISQNAYIKLVLYARKHKTTAVNGVLVGRVSPQKNDVVEITDSVPRLSPVMKVSISI</sequence>
<comment type="caution">
    <text evidence="2">The sequence shown here is derived from an EMBL/GenBank/DDBJ whole genome shotgun (WGS) entry which is preliminary data.</text>
</comment>
<dbReference type="Proteomes" id="UP001168877">
    <property type="component" value="Unassembled WGS sequence"/>
</dbReference>
<dbReference type="InterPro" id="IPR005366">
    <property type="entry name" value="EMC8/9"/>
</dbReference>
<dbReference type="GO" id="GO:0072546">
    <property type="term" value="C:EMC complex"/>
    <property type="evidence" value="ECO:0007669"/>
    <property type="project" value="InterPro"/>
</dbReference>
<name>A0AA39VR24_ACESA</name>